<dbReference type="GO" id="GO:0010960">
    <property type="term" value="P:magnesium ion homeostasis"/>
    <property type="evidence" value="ECO:0007669"/>
    <property type="project" value="InterPro"/>
</dbReference>
<dbReference type="PROSITE" id="PS51846">
    <property type="entry name" value="CNNM"/>
    <property type="match status" value="1"/>
</dbReference>
<keyword evidence="5 7" id="KW-0472">Membrane</keyword>
<protein>
    <submittedName>
        <fullName evidence="12">CBS domain-containing protein</fullName>
    </submittedName>
</protein>
<proteinExistence type="predicted"/>
<dbReference type="PANTHER" id="PTHR12064:SF97">
    <property type="entry name" value="METAL TRANSPORTER CNNM-5"/>
    <property type="match status" value="1"/>
</dbReference>
<dbReference type="Gene3D" id="3.10.580.10">
    <property type="entry name" value="CBS-domain"/>
    <property type="match status" value="1"/>
</dbReference>
<dbReference type="FunCoup" id="A0A0D2UKF4">
    <property type="interactions" value="228"/>
</dbReference>
<dbReference type="OrthoDB" id="5353557at2759"/>
<organism evidence="12 13">
    <name type="scientific">Capsaspora owczarzaki (strain ATCC 30864)</name>
    <dbReference type="NCBI Taxonomy" id="595528"/>
    <lineage>
        <taxon>Eukaryota</taxon>
        <taxon>Filasterea</taxon>
        <taxon>Capsaspora</taxon>
    </lineage>
</organism>
<feature type="domain" description="CBS" evidence="10">
    <location>
        <begin position="395"/>
        <end position="464"/>
    </location>
</feature>
<dbReference type="FunFam" id="3.10.580.10:FF:000006">
    <property type="entry name" value="DUF21 and CBS domain protein"/>
    <property type="match status" value="1"/>
</dbReference>
<evidence type="ECO:0000256" key="8">
    <source>
        <dbReference type="SAM" id="MobiDB-lite"/>
    </source>
</evidence>
<keyword evidence="4 7" id="KW-1133">Transmembrane helix</keyword>
<dbReference type="CDD" id="cd04590">
    <property type="entry name" value="CBS_pair_CorC_HlyC_assoc"/>
    <property type="match status" value="1"/>
</dbReference>
<evidence type="ECO:0000313" key="12">
    <source>
        <dbReference type="EMBL" id="KJE95571.1"/>
    </source>
</evidence>
<dbReference type="PhylomeDB" id="A0A0D2UKF4"/>
<evidence type="ECO:0000256" key="7">
    <source>
        <dbReference type="PROSITE-ProRule" id="PRU01193"/>
    </source>
</evidence>
<dbReference type="InterPro" id="IPR046342">
    <property type="entry name" value="CBS_dom_sf"/>
</dbReference>
<feature type="domain" description="CNNM transmembrane" evidence="11">
    <location>
        <begin position="127"/>
        <end position="306"/>
    </location>
</feature>
<keyword evidence="2 7" id="KW-0812">Transmembrane</keyword>
<dbReference type="AlphaFoldDB" id="A0A0D2UKF4"/>
<evidence type="ECO:0000313" key="13">
    <source>
        <dbReference type="Proteomes" id="UP000008743"/>
    </source>
</evidence>
<dbReference type="InterPro" id="IPR000644">
    <property type="entry name" value="CBS_dom"/>
</dbReference>
<dbReference type="Pfam" id="PF00571">
    <property type="entry name" value="CBS"/>
    <property type="match status" value="1"/>
</dbReference>
<feature type="transmembrane region" description="Helical" evidence="9">
    <location>
        <begin position="246"/>
        <end position="266"/>
    </location>
</feature>
<dbReference type="PANTHER" id="PTHR12064">
    <property type="entry name" value="METAL TRANSPORTER CNNM"/>
    <property type="match status" value="1"/>
</dbReference>
<reference evidence="13" key="1">
    <citation type="submission" date="2011-02" db="EMBL/GenBank/DDBJ databases">
        <title>The Genome Sequence of Capsaspora owczarzaki ATCC 30864.</title>
        <authorList>
            <person name="Russ C."/>
            <person name="Cuomo C."/>
            <person name="Burger G."/>
            <person name="Gray M.W."/>
            <person name="Holland P.W.H."/>
            <person name="King N."/>
            <person name="Lang F.B.F."/>
            <person name="Roger A.J."/>
            <person name="Ruiz-Trillo I."/>
            <person name="Young S.K."/>
            <person name="Zeng Q."/>
            <person name="Gargeya S."/>
            <person name="Alvarado L."/>
            <person name="Berlin A."/>
            <person name="Chapman S.B."/>
            <person name="Chen Z."/>
            <person name="Freedman E."/>
            <person name="Gellesch M."/>
            <person name="Goldberg J."/>
            <person name="Griggs A."/>
            <person name="Gujja S."/>
            <person name="Heilman E."/>
            <person name="Heiman D."/>
            <person name="Howarth C."/>
            <person name="Mehta T."/>
            <person name="Neiman D."/>
            <person name="Pearson M."/>
            <person name="Roberts A."/>
            <person name="Saif S."/>
            <person name="Shea T."/>
            <person name="Shenoy N."/>
            <person name="Sisk P."/>
            <person name="Stolte C."/>
            <person name="Sykes S."/>
            <person name="White J."/>
            <person name="Yandava C."/>
            <person name="Haas B."/>
            <person name="Nusbaum C."/>
            <person name="Birren B."/>
        </authorList>
    </citation>
    <scope>NUCLEOTIDE SEQUENCE</scope>
    <source>
        <strain evidence="13">ATCC 30864</strain>
    </source>
</reference>
<dbReference type="eggNOG" id="KOG2118">
    <property type="taxonomic scope" value="Eukaryota"/>
</dbReference>
<dbReference type="GO" id="GO:0005737">
    <property type="term" value="C:cytoplasm"/>
    <property type="evidence" value="ECO:0007669"/>
    <property type="project" value="TreeGrafter"/>
</dbReference>
<evidence type="ECO:0000256" key="6">
    <source>
        <dbReference type="PROSITE-ProRule" id="PRU00703"/>
    </source>
</evidence>
<evidence type="ECO:0000256" key="3">
    <source>
        <dbReference type="ARBA" id="ARBA00022737"/>
    </source>
</evidence>
<dbReference type="Proteomes" id="UP000008743">
    <property type="component" value="Unassembled WGS sequence"/>
</dbReference>
<dbReference type="STRING" id="595528.A0A0D2UKF4"/>
<dbReference type="InterPro" id="IPR044751">
    <property type="entry name" value="Ion_transp-like_CBS"/>
</dbReference>
<dbReference type="GO" id="GO:0016020">
    <property type="term" value="C:membrane"/>
    <property type="evidence" value="ECO:0007669"/>
    <property type="project" value="UniProtKB-SubCell"/>
</dbReference>
<feature type="transmembrane region" description="Helical" evidence="9">
    <location>
        <begin position="216"/>
        <end position="234"/>
    </location>
</feature>
<feature type="transmembrane region" description="Helical" evidence="9">
    <location>
        <begin position="21"/>
        <end position="41"/>
    </location>
</feature>
<feature type="transmembrane region" description="Helical" evidence="9">
    <location>
        <begin position="134"/>
        <end position="158"/>
    </location>
</feature>
<comment type="subcellular location">
    <subcellularLocation>
        <location evidence="1">Membrane</location>
        <topology evidence="1">Multi-pass membrane protein</topology>
    </subcellularLocation>
</comment>
<dbReference type="GO" id="GO:0030026">
    <property type="term" value="P:intracellular manganese ion homeostasis"/>
    <property type="evidence" value="ECO:0007669"/>
    <property type="project" value="TreeGrafter"/>
</dbReference>
<name>A0A0D2UKF4_CAPO3</name>
<dbReference type="InterPro" id="IPR002550">
    <property type="entry name" value="CNNM"/>
</dbReference>
<feature type="region of interest" description="Disordered" evidence="8">
    <location>
        <begin position="573"/>
        <end position="593"/>
    </location>
</feature>
<evidence type="ECO:0000259" key="11">
    <source>
        <dbReference type="PROSITE" id="PS51846"/>
    </source>
</evidence>
<evidence type="ECO:0000256" key="1">
    <source>
        <dbReference type="ARBA" id="ARBA00004141"/>
    </source>
</evidence>
<dbReference type="InterPro" id="IPR045095">
    <property type="entry name" value="ACDP"/>
</dbReference>
<feature type="region of interest" description="Disordered" evidence="8">
    <location>
        <begin position="516"/>
        <end position="558"/>
    </location>
</feature>
<evidence type="ECO:0000256" key="5">
    <source>
        <dbReference type="ARBA" id="ARBA00023136"/>
    </source>
</evidence>
<gene>
    <name evidence="12" type="ORF">CAOG_006013</name>
</gene>
<keyword evidence="3" id="KW-0677">Repeat</keyword>
<keyword evidence="13" id="KW-1185">Reference proteome</keyword>
<dbReference type="Pfam" id="PF01595">
    <property type="entry name" value="CNNM"/>
    <property type="match status" value="1"/>
</dbReference>
<evidence type="ECO:0000256" key="2">
    <source>
        <dbReference type="ARBA" id="ARBA00022692"/>
    </source>
</evidence>
<accession>A0A0D2UKF4</accession>
<feature type="region of interest" description="Disordered" evidence="8">
    <location>
        <begin position="50"/>
        <end position="76"/>
    </location>
</feature>
<dbReference type="EMBL" id="KE346369">
    <property type="protein sequence ID" value="KJE95571.1"/>
    <property type="molecule type" value="Genomic_DNA"/>
</dbReference>
<keyword evidence="6" id="KW-0129">CBS domain</keyword>
<sequence>MLSNRRAVRLRLPLPLPRATMLLMTLLMMMMMMMLVVAVSADADVDEHRARAPAPAPAAAAAAHPGHPPAHRAPPRPMRVRMIAGEDVDVGKVVPGTNMTCYVHSLDEVICNGTVFDTLSDEQIEFNTPEFWEYVAIIISLVLMAGTMSGLTMGLLSLDAMTLGVLKNSGTPQEQKHATTILPLIERHHLLLVTLLLSNAACMEALPIFLDRISSPIIAVVVSVSLVLFFGEVIPQALCTRYGLSIGANMAWLVKILMVLTFPLSYPIAKLLDCLLGHENKTFFRRAQLKELVYQHGQIAEENQDPLSVDEVSIIKGAIELRNKSVRDSMTPLVSVVMLNVRGLLDRPTLKRIQGCGHSRIPVYENDRTNIIGLILAKNLILVDPDDNVPIQHVMTRRLPKVRADLPLYDLLNEFQTGKSHMAVVVDTPQADEAGEAQPHKVVLGVITLEDVIEELIQEEIIDETDVYVDVHKKIRVARVLQQMGDSSASFDAAIIRAANGTASPRGSVQRTSIVPGMGHSATNAGTAPAGPVPRTSVVTQPDFYRPPGSGRPGLAHQSSVDLNSSVVYFASQDSRSPSRGGLGAGNSNGYQMGESHDARVVHIDESPMVTRRHISGSINGQADERTLLLP</sequence>
<evidence type="ECO:0000259" key="10">
    <source>
        <dbReference type="PROSITE" id="PS51371"/>
    </source>
</evidence>
<evidence type="ECO:0000256" key="4">
    <source>
        <dbReference type="ARBA" id="ARBA00022989"/>
    </source>
</evidence>
<dbReference type="SUPFAM" id="SSF54631">
    <property type="entry name" value="CBS-domain pair"/>
    <property type="match status" value="1"/>
</dbReference>
<dbReference type="PROSITE" id="PS51371">
    <property type="entry name" value="CBS"/>
    <property type="match status" value="1"/>
</dbReference>
<evidence type="ECO:0000256" key="9">
    <source>
        <dbReference type="SAM" id="Phobius"/>
    </source>
</evidence>
<dbReference type="InParanoid" id="A0A0D2UKF4"/>